<keyword evidence="1" id="KW-1133">Transmembrane helix</keyword>
<dbReference type="RefSeq" id="WP_147030968.1">
    <property type="nucleotide sequence ID" value="NZ_CP042436.1"/>
</dbReference>
<evidence type="ECO:0000313" key="3">
    <source>
        <dbReference type="Proteomes" id="UP000321479"/>
    </source>
</evidence>
<dbReference type="Proteomes" id="UP000321479">
    <property type="component" value="Chromosome"/>
</dbReference>
<evidence type="ECO:0000256" key="1">
    <source>
        <dbReference type="SAM" id="Phobius"/>
    </source>
</evidence>
<feature type="transmembrane region" description="Helical" evidence="1">
    <location>
        <begin position="59"/>
        <end position="78"/>
    </location>
</feature>
<evidence type="ECO:0000313" key="2">
    <source>
        <dbReference type="EMBL" id="QEC62391.1"/>
    </source>
</evidence>
<keyword evidence="1" id="KW-0812">Transmembrane</keyword>
<dbReference type="KEGG" id="mgin:FRZ54_07265"/>
<feature type="transmembrane region" description="Helical" evidence="1">
    <location>
        <begin position="12"/>
        <end position="29"/>
    </location>
</feature>
<reference evidence="2 3" key="1">
    <citation type="journal article" date="2017" name="Curr. Microbiol.">
        <title>Mucilaginibacter ginsenosidivorans sp. nov., Isolated from Soil of Ginseng Field.</title>
        <authorList>
            <person name="Kim M.M."/>
            <person name="Siddiqi M.Z."/>
            <person name="Im W.T."/>
        </authorList>
    </citation>
    <scope>NUCLEOTIDE SEQUENCE [LARGE SCALE GENOMIC DNA]</scope>
    <source>
        <strain evidence="2 3">Gsoil 3017</strain>
    </source>
</reference>
<organism evidence="2 3">
    <name type="scientific">Mucilaginibacter ginsenosidivorans</name>
    <dbReference type="NCBI Taxonomy" id="398053"/>
    <lineage>
        <taxon>Bacteria</taxon>
        <taxon>Pseudomonadati</taxon>
        <taxon>Bacteroidota</taxon>
        <taxon>Sphingobacteriia</taxon>
        <taxon>Sphingobacteriales</taxon>
        <taxon>Sphingobacteriaceae</taxon>
        <taxon>Mucilaginibacter</taxon>
    </lineage>
</organism>
<proteinExistence type="predicted"/>
<sequence length="79" mass="9050">MELLIIHHHPAALNAIVLIGTGLLVRYLINRRRFNRRGIAGLQLFSSYEKWWLTTRIEALFNLLGLLAIIGGILLLIFK</sequence>
<name>A0A5B8UVN3_9SPHI</name>
<gene>
    <name evidence="2" type="ORF">FRZ54_07265</name>
</gene>
<keyword evidence="3" id="KW-1185">Reference proteome</keyword>
<accession>A0A5B8UVN3</accession>
<dbReference type="AlphaFoldDB" id="A0A5B8UVN3"/>
<keyword evidence="1" id="KW-0472">Membrane</keyword>
<dbReference type="EMBL" id="CP042436">
    <property type="protein sequence ID" value="QEC62391.1"/>
    <property type="molecule type" value="Genomic_DNA"/>
</dbReference>
<protein>
    <submittedName>
        <fullName evidence="2">Molybdenum ABC transporter permease</fullName>
    </submittedName>
</protein>